<evidence type="ECO:0000313" key="2">
    <source>
        <dbReference type="Proteomes" id="UP001060085"/>
    </source>
</evidence>
<gene>
    <name evidence="1" type="ORF">M9H77_25520</name>
</gene>
<accession>A0ACC0A742</accession>
<dbReference type="Proteomes" id="UP001060085">
    <property type="component" value="Linkage Group LG06"/>
</dbReference>
<proteinExistence type="predicted"/>
<reference evidence="2" key="1">
    <citation type="journal article" date="2023" name="Nat. Plants">
        <title>Single-cell RNA sequencing provides a high-resolution roadmap for understanding the multicellular compartmentation of specialized metabolism.</title>
        <authorList>
            <person name="Sun S."/>
            <person name="Shen X."/>
            <person name="Li Y."/>
            <person name="Li Y."/>
            <person name="Wang S."/>
            <person name="Li R."/>
            <person name="Zhang H."/>
            <person name="Shen G."/>
            <person name="Guo B."/>
            <person name="Wei J."/>
            <person name="Xu J."/>
            <person name="St-Pierre B."/>
            <person name="Chen S."/>
            <person name="Sun C."/>
        </authorList>
    </citation>
    <scope>NUCLEOTIDE SEQUENCE [LARGE SCALE GENOMIC DNA]</scope>
</reference>
<name>A0ACC0A742_CATRO</name>
<organism evidence="1 2">
    <name type="scientific">Catharanthus roseus</name>
    <name type="common">Madagascar periwinkle</name>
    <name type="synonym">Vinca rosea</name>
    <dbReference type="NCBI Taxonomy" id="4058"/>
    <lineage>
        <taxon>Eukaryota</taxon>
        <taxon>Viridiplantae</taxon>
        <taxon>Streptophyta</taxon>
        <taxon>Embryophyta</taxon>
        <taxon>Tracheophyta</taxon>
        <taxon>Spermatophyta</taxon>
        <taxon>Magnoliopsida</taxon>
        <taxon>eudicotyledons</taxon>
        <taxon>Gunneridae</taxon>
        <taxon>Pentapetalae</taxon>
        <taxon>asterids</taxon>
        <taxon>lamiids</taxon>
        <taxon>Gentianales</taxon>
        <taxon>Apocynaceae</taxon>
        <taxon>Rauvolfioideae</taxon>
        <taxon>Vinceae</taxon>
        <taxon>Catharanthinae</taxon>
        <taxon>Catharanthus</taxon>
    </lineage>
</organism>
<sequence length="71" mass="7919">MGKSRSVLRREINESGASSILGSLCVNLPDQLGPNCNPTFHDLLPVILGINNCREPFNKHLSEMIENQERD</sequence>
<comment type="caution">
    <text evidence="1">The sequence shown here is derived from an EMBL/GenBank/DDBJ whole genome shotgun (WGS) entry which is preliminary data.</text>
</comment>
<evidence type="ECO:0000313" key="1">
    <source>
        <dbReference type="EMBL" id="KAI5656727.1"/>
    </source>
</evidence>
<protein>
    <submittedName>
        <fullName evidence="1">Uncharacterized protein</fullName>
    </submittedName>
</protein>
<dbReference type="EMBL" id="CM044706">
    <property type="protein sequence ID" value="KAI5656727.1"/>
    <property type="molecule type" value="Genomic_DNA"/>
</dbReference>
<keyword evidence="2" id="KW-1185">Reference proteome</keyword>